<dbReference type="AlphaFoldDB" id="A0AAV7H4F7"/>
<feature type="binding site" evidence="10">
    <location>
        <position position="192"/>
    </location>
    <ligand>
        <name>Ca(2+)</name>
        <dbReference type="ChEBI" id="CHEBI:29108"/>
        <label>1</label>
    </ligand>
</feature>
<comment type="similarity">
    <text evidence="11">Belongs to the peroxidase family.</text>
</comment>
<keyword evidence="9" id="KW-0376">Hydrogen peroxide</keyword>
<keyword evidence="7" id="KW-0560">Oxidoreductase</keyword>
<dbReference type="PROSITE" id="PS50873">
    <property type="entry name" value="PEROXIDASE_4"/>
    <property type="match status" value="1"/>
</dbReference>
<dbReference type="InterPro" id="IPR010255">
    <property type="entry name" value="Haem_peroxidase_sf"/>
</dbReference>
<keyword evidence="6 10" id="KW-0106">Calcium</keyword>
<organism evidence="13 14">
    <name type="scientific">Dendrobium chrysotoxum</name>
    <name type="common">Orchid</name>
    <dbReference type="NCBI Taxonomy" id="161865"/>
    <lineage>
        <taxon>Eukaryota</taxon>
        <taxon>Viridiplantae</taxon>
        <taxon>Streptophyta</taxon>
        <taxon>Embryophyta</taxon>
        <taxon>Tracheophyta</taxon>
        <taxon>Spermatophyta</taxon>
        <taxon>Magnoliopsida</taxon>
        <taxon>Liliopsida</taxon>
        <taxon>Asparagales</taxon>
        <taxon>Orchidaceae</taxon>
        <taxon>Epidendroideae</taxon>
        <taxon>Malaxideae</taxon>
        <taxon>Dendrobiinae</taxon>
        <taxon>Dendrobium</taxon>
    </lineage>
</organism>
<dbReference type="GO" id="GO:0140825">
    <property type="term" value="F:lactoperoxidase activity"/>
    <property type="evidence" value="ECO:0007669"/>
    <property type="project" value="UniProtKB-EC"/>
</dbReference>
<dbReference type="GO" id="GO:0046872">
    <property type="term" value="F:metal ion binding"/>
    <property type="evidence" value="ECO:0007669"/>
    <property type="project" value="UniProtKB-KW"/>
</dbReference>
<accession>A0AAV7H4F7</accession>
<evidence type="ECO:0000259" key="12">
    <source>
        <dbReference type="PROSITE" id="PS50873"/>
    </source>
</evidence>
<evidence type="ECO:0000256" key="2">
    <source>
        <dbReference type="ARBA" id="ARBA00001970"/>
    </source>
</evidence>
<evidence type="ECO:0000256" key="4">
    <source>
        <dbReference type="ARBA" id="ARBA00022617"/>
    </source>
</evidence>
<keyword evidence="8" id="KW-0408">Iron</keyword>
<comment type="cofactor">
    <cofactor evidence="10">
        <name>Ca(2+)</name>
        <dbReference type="ChEBI" id="CHEBI:29108"/>
    </cofactor>
    <text evidence="10">Binds 2 calcium ions per subunit.</text>
</comment>
<comment type="catalytic activity">
    <reaction evidence="1">
        <text>2 a phenolic donor + H2O2 = 2 a phenolic radical donor + 2 H2O</text>
        <dbReference type="Rhea" id="RHEA:56136"/>
        <dbReference type="ChEBI" id="CHEBI:15377"/>
        <dbReference type="ChEBI" id="CHEBI:16240"/>
        <dbReference type="ChEBI" id="CHEBI:139520"/>
        <dbReference type="ChEBI" id="CHEBI:139521"/>
        <dbReference type="EC" id="1.11.1.7"/>
    </reaction>
</comment>
<dbReference type="EMBL" id="JAGFBR010000003">
    <property type="protein sequence ID" value="KAH0469020.1"/>
    <property type="molecule type" value="Genomic_DNA"/>
</dbReference>
<comment type="cofactor">
    <cofactor evidence="2">
        <name>heme b</name>
        <dbReference type="ChEBI" id="CHEBI:60344"/>
    </cofactor>
</comment>
<proteinExistence type="inferred from homology"/>
<feature type="binding site" evidence="10">
    <location>
        <position position="190"/>
    </location>
    <ligand>
        <name>Ca(2+)</name>
        <dbReference type="ChEBI" id="CHEBI:29108"/>
        <label>1</label>
    </ligand>
</feature>
<evidence type="ECO:0000313" key="13">
    <source>
        <dbReference type="EMBL" id="KAH0469020.1"/>
    </source>
</evidence>
<dbReference type="InterPro" id="IPR002016">
    <property type="entry name" value="Haem_peroxidase"/>
</dbReference>
<gene>
    <name evidence="13" type="ORF">IEQ34_002252</name>
</gene>
<dbReference type="GO" id="GO:0020037">
    <property type="term" value="F:heme binding"/>
    <property type="evidence" value="ECO:0007669"/>
    <property type="project" value="InterPro"/>
</dbReference>
<evidence type="ECO:0000256" key="6">
    <source>
        <dbReference type="ARBA" id="ARBA00022837"/>
    </source>
</evidence>
<dbReference type="Proteomes" id="UP000775213">
    <property type="component" value="Unassembled WGS sequence"/>
</dbReference>
<dbReference type="GO" id="GO:0042744">
    <property type="term" value="P:hydrogen peroxide catabolic process"/>
    <property type="evidence" value="ECO:0007669"/>
    <property type="project" value="UniProtKB-KW"/>
</dbReference>
<feature type="binding site" evidence="10">
    <location>
        <position position="204"/>
    </location>
    <ligand>
        <name>Ca(2+)</name>
        <dbReference type="ChEBI" id="CHEBI:29108"/>
        <label>1</label>
    </ligand>
</feature>
<dbReference type="GO" id="GO:0006979">
    <property type="term" value="P:response to oxidative stress"/>
    <property type="evidence" value="ECO:0007669"/>
    <property type="project" value="InterPro"/>
</dbReference>
<dbReference type="Pfam" id="PF00141">
    <property type="entry name" value="peroxidase"/>
    <property type="match status" value="1"/>
</dbReference>
<sequence>MDNVEYMRHSTNSNRKSGLPQAADGLWLLESGVLRIQSCRVALPGHPFPVQLAQIQNNDLRLRTIGVVKVTVRWGCEGDGGKDVGKASSGEEAKSTIMEMMVEVVLSDHAGDSRRSWNDGAEGSFTSEIKIGSWSKNFRFISKRNNGQFCPVKPPTDNAIIKRSNPHNHIIQQAYMNELNTLTSPFESCDTSLLLDSTRKTLSEKETDRSFGMRNFRYLEEIKDAVERECPGVVLCADILVLSARDGIIVGDDMDSDGKFDGKLLSWLIRYHEKTRNLAEFKYWTPPRLILKIKSTNTIGIGIERSSTLCHTWKRYKKNADDHQPGVYRIPILGQVIIQKPKPPRDYTPRPAEPPRHVRVLHPRQALLQYISASPPEILHHLHGCFQKPLQLVLHALLRHNAILMSVVPLTDHTPIEIRRISLRLAADGRILNPAFPHQTSQLLLPRH</sequence>
<keyword evidence="5 10" id="KW-0479">Metal-binding</keyword>
<evidence type="ECO:0000256" key="9">
    <source>
        <dbReference type="ARBA" id="ARBA00023324"/>
    </source>
</evidence>
<dbReference type="SUPFAM" id="SSF48113">
    <property type="entry name" value="Heme-dependent peroxidases"/>
    <property type="match status" value="1"/>
</dbReference>
<evidence type="ECO:0000256" key="7">
    <source>
        <dbReference type="ARBA" id="ARBA00023002"/>
    </source>
</evidence>
<evidence type="ECO:0000256" key="8">
    <source>
        <dbReference type="ARBA" id="ARBA00023004"/>
    </source>
</evidence>
<evidence type="ECO:0000256" key="1">
    <source>
        <dbReference type="ARBA" id="ARBA00000189"/>
    </source>
</evidence>
<keyword evidence="3" id="KW-0575">Peroxidase</keyword>
<keyword evidence="14" id="KW-1185">Reference proteome</keyword>
<comment type="caution">
    <text evidence="13">The sequence shown here is derived from an EMBL/GenBank/DDBJ whole genome shotgun (WGS) entry which is preliminary data.</text>
</comment>
<protein>
    <recommendedName>
        <fullName evidence="12">Plant heme peroxidase family profile domain-containing protein</fullName>
    </recommendedName>
</protein>
<evidence type="ECO:0000256" key="10">
    <source>
        <dbReference type="PIRSR" id="PIRSR600823-3"/>
    </source>
</evidence>
<evidence type="ECO:0000256" key="3">
    <source>
        <dbReference type="ARBA" id="ARBA00022559"/>
    </source>
</evidence>
<evidence type="ECO:0000313" key="14">
    <source>
        <dbReference type="Proteomes" id="UP000775213"/>
    </source>
</evidence>
<dbReference type="Gene3D" id="1.10.520.10">
    <property type="match status" value="1"/>
</dbReference>
<evidence type="ECO:0000256" key="5">
    <source>
        <dbReference type="ARBA" id="ARBA00022723"/>
    </source>
</evidence>
<reference evidence="13 14" key="1">
    <citation type="journal article" date="2021" name="Hortic Res">
        <title>Chromosome-scale assembly of the Dendrobium chrysotoxum genome enhances the understanding of orchid evolution.</title>
        <authorList>
            <person name="Zhang Y."/>
            <person name="Zhang G.Q."/>
            <person name="Zhang D."/>
            <person name="Liu X.D."/>
            <person name="Xu X.Y."/>
            <person name="Sun W.H."/>
            <person name="Yu X."/>
            <person name="Zhu X."/>
            <person name="Wang Z.W."/>
            <person name="Zhao X."/>
            <person name="Zhong W.Y."/>
            <person name="Chen H."/>
            <person name="Yin W.L."/>
            <person name="Huang T."/>
            <person name="Niu S.C."/>
            <person name="Liu Z.J."/>
        </authorList>
    </citation>
    <scope>NUCLEOTIDE SEQUENCE [LARGE SCALE GENOMIC DNA]</scope>
    <source>
        <strain evidence="13">Lindl</strain>
    </source>
</reference>
<dbReference type="InterPro" id="IPR000823">
    <property type="entry name" value="Peroxidase_pln"/>
</dbReference>
<name>A0AAV7H4F7_DENCH</name>
<keyword evidence="4" id="KW-0349">Heme</keyword>
<evidence type="ECO:0000256" key="11">
    <source>
        <dbReference type="RuleBase" id="RU004241"/>
    </source>
</evidence>
<feature type="domain" description="Plant heme peroxidase family profile" evidence="12">
    <location>
        <begin position="187"/>
        <end position="258"/>
    </location>
</feature>
<dbReference type="PANTHER" id="PTHR31235">
    <property type="entry name" value="PEROXIDASE 25-RELATED"/>
    <property type="match status" value="1"/>
</dbReference>